<comment type="similarity">
    <text evidence="1 4">Belongs to the short-chain dehydrogenases/reductases (SDR) family.</text>
</comment>
<dbReference type="Gene3D" id="3.40.50.720">
    <property type="entry name" value="NAD(P)-binding Rossmann-like Domain"/>
    <property type="match status" value="1"/>
</dbReference>
<organism evidence="5 6">
    <name type="scientific">Diacronema lutheri</name>
    <name type="common">Unicellular marine alga</name>
    <name type="synonym">Monochrysis lutheri</name>
    <dbReference type="NCBI Taxonomy" id="2081491"/>
    <lineage>
        <taxon>Eukaryota</taxon>
        <taxon>Haptista</taxon>
        <taxon>Haptophyta</taxon>
        <taxon>Pavlovophyceae</taxon>
        <taxon>Pavlovales</taxon>
        <taxon>Pavlovaceae</taxon>
        <taxon>Diacronema</taxon>
    </lineage>
</organism>
<accession>A0A8J5XER3</accession>
<dbReference type="GO" id="GO:0016020">
    <property type="term" value="C:membrane"/>
    <property type="evidence" value="ECO:0007669"/>
    <property type="project" value="TreeGrafter"/>
</dbReference>
<evidence type="ECO:0000256" key="4">
    <source>
        <dbReference type="RuleBase" id="RU000363"/>
    </source>
</evidence>
<dbReference type="OrthoDB" id="47007at2759"/>
<keyword evidence="6" id="KW-1185">Reference proteome</keyword>
<comment type="function">
    <text evidence="3">Putative oxidoreductase.</text>
</comment>
<protein>
    <submittedName>
        <fullName evidence="5">Uncharacterized protein</fullName>
    </submittedName>
</protein>
<dbReference type="PRINTS" id="PR00080">
    <property type="entry name" value="SDRFAMILY"/>
</dbReference>
<dbReference type="AlphaFoldDB" id="A0A8J5XER3"/>
<evidence type="ECO:0000313" key="5">
    <source>
        <dbReference type="EMBL" id="KAG8462568.1"/>
    </source>
</evidence>
<dbReference type="PRINTS" id="PR00081">
    <property type="entry name" value="GDHRDH"/>
</dbReference>
<evidence type="ECO:0000313" key="6">
    <source>
        <dbReference type="Proteomes" id="UP000751190"/>
    </source>
</evidence>
<dbReference type="SUPFAM" id="SSF51735">
    <property type="entry name" value="NAD(P)-binding Rossmann-fold domains"/>
    <property type="match status" value="1"/>
</dbReference>
<dbReference type="InterPro" id="IPR020904">
    <property type="entry name" value="Sc_DH/Rdtase_CS"/>
</dbReference>
<dbReference type="OMA" id="HAMYYDE"/>
<sequence length="251" mass="26225">MPVVVITGASAGLGEAMALQLASAADHTVVLIARRKDALDAVAARCTGKGAAAVTAIVADVCKRDEVERAVAAVLAAHGTIDVWVNNVGRGCNVLPSALTDADVSDMMQVNVMSAIYCMQAVLPHFKARRTGTFVNVSSMLGRIPHISTIRSAYSASKHFLNGITGSFAAEHAAEYPDIVFALASPGVIGTDFGLTAGSADSRTLPGAQDVDECAAAIIDGAIRKRQRETYTQPAHKAMMRQHLESLVPAE</sequence>
<dbReference type="Pfam" id="PF00106">
    <property type="entry name" value="adh_short"/>
    <property type="match status" value="1"/>
</dbReference>
<gene>
    <name evidence="5" type="ORF">KFE25_010393</name>
</gene>
<dbReference type="PANTHER" id="PTHR44196:SF1">
    <property type="entry name" value="DEHYDROGENASE_REDUCTASE SDR FAMILY MEMBER 7B"/>
    <property type="match status" value="1"/>
</dbReference>
<reference evidence="5" key="1">
    <citation type="submission" date="2021-05" db="EMBL/GenBank/DDBJ databases">
        <title>The genome of the haptophyte Pavlova lutheri (Diacronema luteri, Pavlovales) - a model for lipid biosynthesis in eukaryotic algae.</title>
        <authorList>
            <person name="Hulatt C.J."/>
            <person name="Posewitz M.C."/>
        </authorList>
    </citation>
    <scope>NUCLEOTIDE SEQUENCE</scope>
    <source>
        <strain evidence="5">NIVA-4/92</strain>
    </source>
</reference>
<dbReference type="InterPro" id="IPR002347">
    <property type="entry name" value="SDR_fam"/>
</dbReference>
<comment type="caution">
    <text evidence="5">The sequence shown here is derived from an EMBL/GenBank/DDBJ whole genome shotgun (WGS) entry which is preliminary data.</text>
</comment>
<evidence type="ECO:0000256" key="2">
    <source>
        <dbReference type="ARBA" id="ARBA00023002"/>
    </source>
</evidence>
<evidence type="ECO:0000256" key="1">
    <source>
        <dbReference type="ARBA" id="ARBA00006484"/>
    </source>
</evidence>
<dbReference type="EMBL" id="JAGTXO010000020">
    <property type="protein sequence ID" value="KAG8462568.1"/>
    <property type="molecule type" value="Genomic_DNA"/>
</dbReference>
<proteinExistence type="inferred from homology"/>
<dbReference type="PANTHER" id="PTHR44196">
    <property type="entry name" value="DEHYDROGENASE/REDUCTASE SDR FAMILY MEMBER 7B"/>
    <property type="match status" value="1"/>
</dbReference>
<dbReference type="InterPro" id="IPR036291">
    <property type="entry name" value="NAD(P)-bd_dom_sf"/>
</dbReference>
<dbReference type="Proteomes" id="UP000751190">
    <property type="component" value="Unassembled WGS sequence"/>
</dbReference>
<evidence type="ECO:0000256" key="3">
    <source>
        <dbReference type="ARBA" id="ARBA00037096"/>
    </source>
</evidence>
<keyword evidence="2" id="KW-0560">Oxidoreductase</keyword>
<dbReference type="PROSITE" id="PS00061">
    <property type="entry name" value="ADH_SHORT"/>
    <property type="match status" value="1"/>
</dbReference>
<name>A0A8J5XER3_DIALT</name>
<dbReference type="GO" id="GO:0016491">
    <property type="term" value="F:oxidoreductase activity"/>
    <property type="evidence" value="ECO:0007669"/>
    <property type="project" value="UniProtKB-KW"/>
</dbReference>